<protein>
    <submittedName>
        <fullName evidence="2">Uncharacterized protein</fullName>
    </submittedName>
</protein>
<evidence type="ECO:0000313" key="2">
    <source>
        <dbReference type="EMBL" id="DAD92380.1"/>
    </source>
</evidence>
<accession>A0A8S5ND47</accession>
<proteinExistence type="predicted"/>
<organism evidence="2">
    <name type="scientific">Siphoviridae sp. ctzXg6</name>
    <dbReference type="NCBI Taxonomy" id="2826531"/>
    <lineage>
        <taxon>Viruses</taxon>
        <taxon>Duplodnaviria</taxon>
        <taxon>Heunggongvirae</taxon>
        <taxon>Uroviricota</taxon>
        <taxon>Caudoviricetes</taxon>
    </lineage>
</organism>
<keyword evidence="1" id="KW-0472">Membrane</keyword>
<dbReference type="EMBL" id="BK015133">
    <property type="protein sequence ID" value="DAD92380.1"/>
    <property type="molecule type" value="Genomic_DNA"/>
</dbReference>
<evidence type="ECO:0000256" key="1">
    <source>
        <dbReference type="SAM" id="Phobius"/>
    </source>
</evidence>
<sequence>MKLTEKQVTKSGHVKTKGFSTLALSLAVIAAGITGLTLGFKKRNEGGEG</sequence>
<keyword evidence="1" id="KW-0812">Transmembrane</keyword>
<keyword evidence="1" id="KW-1133">Transmembrane helix</keyword>
<feature type="transmembrane region" description="Helical" evidence="1">
    <location>
        <begin position="21"/>
        <end position="40"/>
    </location>
</feature>
<reference evidence="2" key="1">
    <citation type="journal article" date="2021" name="Proc. Natl. Acad. Sci. U.S.A.">
        <title>A Catalog of Tens of Thousands of Viruses from Human Metagenomes Reveals Hidden Associations with Chronic Diseases.</title>
        <authorList>
            <person name="Tisza M.J."/>
            <person name="Buck C.B."/>
        </authorList>
    </citation>
    <scope>NUCLEOTIDE SEQUENCE</scope>
    <source>
        <strain evidence="2">CtzXg6</strain>
    </source>
</reference>
<name>A0A8S5ND47_9CAUD</name>